<reference evidence="3 4" key="1">
    <citation type="submission" date="2018-06" db="EMBL/GenBank/DDBJ databases">
        <authorList>
            <consortium name="Pathogen Informatics"/>
            <person name="Doyle S."/>
        </authorList>
    </citation>
    <scope>NUCLEOTIDE SEQUENCE [LARGE SCALE GENOMIC DNA]</scope>
    <source>
        <strain evidence="3 4">NCTC4670</strain>
    </source>
</reference>
<dbReference type="AlphaFoldDB" id="A0A380K0H4"/>
<evidence type="ECO:0000256" key="1">
    <source>
        <dbReference type="SAM" id="MobiDB-lite"/>
    </source>
</evidence>
<accession>A0A380K0H4</accession>
<feature type="region of interest" description="Disordered" evidence="1">
    <location>
        <begin position="102"/>
        <end position="124"/>
    </location>
</feature>
<dbReference type="Proteomes" id="UP000254797">
    <property type="component" value="Unassembled WGS sequence"/>
</dbReference>
<gene>
    <name evidence="3" type="ORF">NCTC4670_02222</name>
</gene>
<dbReference type="InterPro" id="IPR047665">
    <property type="entry name" value="ComGG_streptococcus-type"/>
</dbReference>
<keyword evidence="2" id="KW-0812">Transmembrane</keyword>
<organism evidence="3 4">
    <name type="scientific">Streptococcus dysgalactiae subsp. dysgalactiae</name>
    <dbReference type="NCBI Taxonomy" id="99822"/>
    <lineage>
        <taxon>Bacteria</taxon>
        <taxon>Bacillati</taxon>
        <taxon>Bacillota</taxon>
        <taxon>Bacilli</taxon>
        <taxon>Lactobacillales</taxon>
        <taxon>Streptococcaceae</taxon>
        <taxon>Streptococcus</taxon>
    </lineage>
</organism>
<name>A0A380K0H4_STRDY</name>
<evidence type="ECO:0000313" key="3">
    <source>
        <dbReference type="EMBL" id="SUN51843.1"/>
    </source>
</evidence>
<keyword evidence="2" id="KW-0472">Membrane</keyword>
<sequence>MRFKTNLKAGILLYTMFMACVFMLVLQVYLYQISYCHKEYQAQTAYVRARLMAEMVYQTQNQDVERVVFEGGVVTSRFNKNQHVMTVTLGQKKHYQFYYPRNTKQPSKENASRGILLSDGTLSP</sequence>
<keyword evidence="2" id="KW-1133">Transmembrane helix</keyword>
<evidence type="ECO:0000256" key="2">
    <source>
        <dbReference type="SAM" id="Phobius"/>
    </source>
</evidence>
<dbReference type="NCBIfam" id="NF041014">
    <property type="entry name" value="pilin_ComGG_2"/>
    <property type="match status" value="1"/>
</dbReference>
<proteinExistence type="predicted"/>
<evidence type="ECO:0000313" key="4">
    <source>
        <dbReference type="Proteomes" id="UP000254797"/>
    </source>
</evidence>
<feature type="transmembrane region" description="Helical" evidence="2">
    <location>
        <begin position="12"/>
        <end position="31"/>
    </location>
</feature>
<dbReference type="RefSeq" id="WP_003049269.1">
    <property type="nucleotide sequence ID" value="NZ_JAIEZU010000008.1"/>
</dbReference>
<dbReference type="EMBL" id="UHFG01000004">
    <property type="protein sequence ID" value="SUN51843.1"/>
    <property type="molecule type" value="Genomic_DNA"/>
</dbReference>
<dbReference type="PROSITE" id="PS51257">
    <property type="entry name" value="PROKAR_LIPOPROTEIN"/>
    <property type="match status" value="1"/>
</dbReference>
<protein>
    <submittedName>
        <fullName evidence="3">ComG operon protein 6</fullName>
    </submittedName>
</protein>